<dbReference type="RefSeq" id="WP_012824501.1">
    <property type="nucleotide sequence ID" value="NC_013422.1"/>
</dbReference>
<dbReference type="STRING" id="555778.Hneap_1641"/>
<proteinExistence type="predicted"/>
<reference evidence="1 2" key="1">
    <citation type="submission" date="2009-10" db="EMBL/GenBank/DDBJ databases">
        <title>Complete sequence of Halothiobacillus neapolitanus c2.</title>
        <authorList>
            <consortium name="US DOE Joint Genome Institute"/>
            <person name="Lucas S."/>
            <person name="Copeland A."/>
            <person name="Lapidus A."/>
            <person name="Glavina del Rio T."/>
            <person name="Tice H."/>
            <person name="Bruce D."/>
            <person name="Goodwin L."/>
            <person name="Pitluck S."/>
            <person name="Davenport K."/>
            <person name="Brettin T."/>
            <person name="Detter J.C."/>
            <person name="Han C."/>
            <person name="Tapia R."/>
            <person name="Larimer F."/>
            <person name="Land M."/>
            <person name="Hauser L."/>
            <person name="Kyrpides N."/>
            <person name="Mikhailova N."/>
            <person name="Kerfeld C."/>
            <person name="Cannon G."/>
            <person name="Heinhort S."/>
        </authorList>
    </citation>
    <scope>NUCLEOTIDE SEQUENCE [LARGE SCALE GENOMIC DNA]</scope>
    <source>
        <strain evidence="2">ATCC 23641 / c2</strain>
    </source>
</reference>
<evidence type="ECO:0000313" key="1">
    <source>
        <dbReference type="EMBL" id="ACX96467.1"/>
    </source>
</evidence>
<gene>
    <name evidence="1" type="ordered locus">Hneap_1641</name>
</gene>
<sequence length="70" mass="8325">MNGNEKVCVVRKQYVSHYEQSPREQWLKAWRAARKFGPFIQTSAEAEVYGAMFLRAWQCLLYRQYFSGDV</sequence>
<dbReference type="EMBL" id="CP001801">
    <property type="protein sequence ID" value="ACX96467.1"/>
    <property type="molecule type" value="Genomic_DNA"/>
</dbReference>
<dbReference type="HOGENOM" id="CLU_2752210_0_0_6"/>
<dbReference type="KEGG" id="hna:Hneap_1641"/>
<keyword evidence="2" id="KW-1185">Reference proteome</keyword>
<name>D0L194_HALNC</name>
<dbReference type="AlphaFoldDB" id="D0L194"/>
<protein>
    <submittedName>
        <fullName evidence="1">Uncharacterized protein</fullName>
    </submittedName>
</protein>
<dbReference type="Proteomes" id="UP000009102">
    <property type="component" value="Chromosome"/>
</dbReference>
<organism evidence="1 2">
    <name type="scientific">Halothiobacillus neapolitanus (strain ATCC 23641 / DSM 15147 / CIP 104769 / NCIMB 8539 / c2)</name>
    <name type="common">Thiobacillus neapolitanus</name>
    <dbReference type="NCBI Taxonomy" id="555778"/>
    <lineage>
        <taxon>Bacteria</taxon>
        <taxon>Pseudomonadati</taxon>
        <taxon>Pseudomonadota</taxon>
        <taxon>Gammaproteobacteria</taxon>
        <taxon>Chromatiales</taxon>
        <taxon>Halothiobacillaceae</taxon>
        <taxon>Halothiobacillus</taxon>
    </lineage>
</organism>
<evidence type="ECO:0000313" key="2">
    <source>
        <dbReference type="Proteomes" id="UP000009102"/>
    </source>
</evidence>
<accession>D0L194</accession>